<proteinExistence type="predicted"/>
<dbReference type="EMBL" id="JAUIZM010000001">
    <property type="protein sequence ID" value="KAK1400889.1"/>
    <property type="molecule type" value="Genomic_DNA"/>
</dbReference>
<comment type="subcellular location">
    <subcellularLocation>
        <location evidence="1">Membrane</location>
        <topology evidence="1">Single-pass membrane protein</topology>
    </subcellularLocation>
</comment>
<dbReference type="GO" id="GO:0016020">
    <property type="term" value="C:membrane"/>
    <property type="evidence" value="ECO:0007669"/>
    <property type="project" value="UniProtKB-SubCell"/>
</dbReference>
<dbReference type="AlphaFoldDB" id="A0AAD8JCE3"/>
<evidence type="ECO:0000259" key="4">
    <source>
        <dbReference type="PROSITE" id="PS50026"/>
    </source>
</evidence>
<keyword evidence="2" id="KW-0732">Signal</keyword>
<gene>
    <name evidence="5" type="ORF">POM88_000494</name>
</gene>
<dbReference type="PANTHER" id="PTHR33491">
    <property type="entry name" value="OSJNBA0016N04.9 PROTEIN"/>
    <property type="match status" value="1"/>
</dbReference>
<organism evidence="5 6">
    <name type="scientific">Heracleum sosnowskyi</name>
    <dbReference type="NCBI Taxonomy" id="360622"/>
    <lineage>
        <taxon>Eukaryota</taxon>
        <taxon>Viridiplantae</taxon>
        <taxon>Streptophyta</taxon>
        <taxon>Embryophyta</taxon>
        <taxon>Tracheophyta</taxon>
        <taxon>Spermatophyta</taxon>
        <taxon>Magnoliopsida</taxon>
        <taxon>eudicotyledons</taxon>
        <taxon>Gunneridae</taxon>
        <taxon>Pentapetalae</taxon>
        <taxon>asterids</taxon>
        <taxon>campanulids</taxon>
        <taxon>Apiales</taxon>
        <taxon>Apiaceae</taxon>
        <taxon>Apioideae</taxon>
        <taxon>apioid superclade</taxon>
        <taxon>Tordylieae</taxon>
        <taxon>Tordyliinae</taxon>
        <taxon>Heracleum</taxon>
    </lineage>
</organism>
<comment type="caution">
    <text evidence="3">Lacks conserved residue(s) required for the propagation of feature annotation.</text>
</comment>
<dbReference type="PROSITE" id="PS50026">
    <property type="entry name" value="EGF_3"/>
    <property type="match status" value="1"/>
</dbReference>
<dbReference type="Proteomes" id="UP001237642">
    <property type="component" value="Unassembled WGS sequence"/>
</dbReference>
<reference evidence="5" key="1">
    <citation type="submission" date="2023-02" db="EMBL/GenBank/DDBJ databases">
        <title>Genome of toxic invasive species Heracleum sosnowskyi carries increased number of genes despite the absence of recent whole-genome duplications.</title>
        <authorList>
            <person name="Schelkunov M."/>
            <person name="Shtratnikova V."/>
            <person name="Makarenko M."/>
            <person name="Klepikova A."/>
            <person name="Omelchenko D."/>
            <person name="Novikova G."/>
            <person name="Obukhova E."/>
            <person name="Bogdanov V."/>
            <person name="Penin A."/>
            <person name="Logacheva M."/>
        </authorList>
    </citation>
    <scope>NUCLEOTIDE SEQUENCE</scope>
    <source>
        <strain evidence="5">Hsosn_3</strain>
        <tissue evidence="5">Leaf</tissue>
    </source>
</reference>
<keyword evidence="3" id="KW-0245">EGF-like domain</keyword>
<dbReference type="InterPro" id="IPR000742">
    <property type="entry name" value="EGF"/>
</dbReference>
<keyword evidence="6" id="KW-1185">Reference proteome</keyword>
<evidence type="ECO:0000256" key="3">
    <source>
        <dbReference type="PROSITE-ProRule" id="PRU00076"/>
    </source>
</evidence>
<dbReference type="Pfam" id="PF13947">
    <property type="entry name" value="GUB_WAK_bind"/>
    <property type="match status" value="1"/>
</dbReference>
<evidence type="ECO:0000256" key="2">
    <source>
        <dbReference type="ARBA" id="ARBA00022729"/>
    </source>
</evidence>
<accession>A0AAD8JCE3</accession>
<dbReference type="Gene3D" id="2.10.25.10">
    <property type="entry name" value="Laminin"/>
    <property type="match status" value="1"/>
</dbReference>
<reference evidence="5" key="2">
    <citation type="submission" date="2023-05" db="EMBL/GenBank/DDBJ databases">
        <authorList>
            <person name="Schelkunov M.I."/>
        </authorList>
    </citation>
    <scope>NUCLEOTIDE SEQUENCE</scope>
    <source>
        <strain evidence="5">Hsosn_3</strain>
        <tissue evidence="5">Leaf</tissue>
    </source>
</reference>
<evidence type="ECO:0000313" key="6">
    <source>
        <dbReference type="Proteomes" id="UP001237642"/>
    </source>
</evidence>
<comment type="caution">
    <text evidence="5">The sequence shown here is derived from an EMBL/GenBank/DDBJ whole genome shotgun (WGS) entry which is preliminary data.</text>
</comment>
<protein>
    <recommendedName>
        <fullName evidence="4">EGF-like domain-containing protein</fullName>
    </recommendedName>
</protein>
<sequence length="175" mass="19581">MASYSASLTGFAQVSSIAKPECQEKCGNVNITYPFGIGNNCSFDWKIEIICNTTFDPPKPFLLYSNLEVLHISVLQGMIQVMNPVFKDYKNWFQNLDDIYSVQNMGQVPAVLDWTLVGSCSNTSFCRSNTICTDETKLCSCKPGYEGNHFLPDGCHDIDECALKKHKCQQTVPIQ</sequence>
<evidence type="ECO:0000256" key="1">
    <source>
        <dbReference type="ARBA" id="ARBA00004167"/>
    </source>
</evidence>
<feature type="domain" description="EGF-like" evidence="4">
    <location>
        <begin position="116"/>
        <end position="151"/>
    </location>
</feature>
<evidence type="ECO:0000313" key="5">
    <source>
        <dbReference type="EMBL" id="KAK1400889.1"/>
    </source>
</evidence>
<dbReference type="InterPro" id="IPR025287">
    <property type="entry name" value="WAK_GUB"/>
</dbReference>
<dbReference type="GO" id="GO:0030247">
    <property type="term" value="F:polysaccharide binding"/>
    <property type="evidence" value="ECO:0007669"/>
    <property type="project" value="InterPro"/>
</dbReference>
<name>A0AAD8JCE3_9APIA</name>